<reference evidence="3 4" key="1">
    <citation type="submission" date="2020-07" db="EMBL/GenBank/DDBJ databases">
        <title>Sequencing the genomes of 1000 actinobacteria strains.</title>
        <authorList>
            <person name="Klenk H.-P."/>
        </authorList>
    </citation>
    <scope>NUCLEOTIDE SEQUENCE [LARGE SCALE GENOMIC DNA]</scope>
    <source>
        <strain evidence="3 4">CXB654</strain>
    </source>
</reference>
<evidence type="ECO:0000313" key="3">
    <source>
        <dbReference type="EMBL" id="NYE49182.1"/>
    </source>
</evidence>
<sequence>MSRTQGDALFLGESGAHRDAGASITEYMAVILLVAAVAGAVVVTAVPARISEGIRNAICRVLQSECVPSEEDQAQGDPDEDFHPTRCEVYQTQDKAGYSLYVAIFKFGEEYAFMEQQMADGSYRLTLMPHNAEIGVEGKLFQIKGEGGRNFQLGGEAKIGAYFKAGVGDTWVFEDEAEAQSFKDDIIENQMAMDAMARNPGAGIYYWINPPPEIPDPSMTTVTTRLEAGANAEAGVSVKTSEAEQYFNIGTGFTGKFRVGGQIAVRTDNRRPDDPDYPLSATTYQLDGQLGAGSEILGGGEENLHNWAGAVRVTRNSKGEPVEILYTTTVEESLVSKDRAGGNGRNGKGGAKDKDGDGILQETRTVIALDTPEERAVAEEYLRNEGLTGMPAIAFSQLFDDGDSLLTRPPPGASEFEELLYEQAWVSSIAQEKTTDAQSYGGKVALGVGLGLKISTESSQARTVESEFLGAPRPDGTRRFQEFPECLAEPQ</sequence>
<accession>A0A852U1G6</accession>
<keyword evidence="4" id="KW-1185">Reference proteome</keyword>
<dbReference type="Proteomes" id="UP000589036">
    <property type="component" value="Unassembled WGS sequence"/>
</dbReference>
<organism evidence="3 4">
    <name type="scientific">Spinactinospora alkalitolerans</name>
    <dbReference type="NCBI Taxonomy" id="687207"/>
    <lineage>
        <taxon>Bacteria</taxon>
        <taxon>Bacillati</taxon>
        <taxon>Actinomycetota</taxon>
        <taxon>Actinomycetes</taxon>
        <taxon>Streptosporangiales</taxon>
        <taxon>Nocardiopsidaceae</taxon>
        <taxon>Spinactinospora</taxon>
    </lineage>
</organism>
<evidence type="ECO:0000256" key="2">
    <source>
        <dbReference type="SAM" id="Phobius"/>
    </source>
</evidence>
<dbReference type="EMBL" id="JACCCC010000001">
    <property type="protein sequence ID" value="NYE49182.1"/>
    <property type="molecule type" value="Genomic_DNA"/>
</dbReference>
<name>A0A852U1G6_9ACTN</name>
<comment type="caution">
    <text evidence="3">The sequence shown here is derived from an EMBL/GenBank/DDBJ whole genome shotgun (WGS) entry which is preliminary data.</text>
</comment>
<keyword evidence="2" id="KW-0472">Membrane</keyword>
<evidence type="ECO:0000256" key="1">
    <source>
        <dbReference type="SAM" id="MobiDB-lite"/>
    </source>
</evidence>
<feature type="transmembrane region" description="Helical" evidence="2">
    <location>
        <begin position="27"/>
        <end position="46"/>
    </location>
</feature>
<dbReference type="RefSeq" id="WP_246334440.1">
    <property type="nucleotide sequence ID" value="NZ_BAAAYY010000031.1"/>
</dbReference>
<dbReference type="AlphaFoldDB" id="A0A852U1G6"/>
<evidence type="ECO:0000313" key="4">
    <source>
        <dbReference type="Proteomes" id="UP000589036"/>
    </source>
</evidence>
<keyword evidence="2" id="KW-1133">Transmembrane helix</keyword>
<protein>
    <submittedName>
        <fullName evidence="3">Uncharacterized protein</fullName>
    </submittedName>
</protein>
<proteinExistence type="predicted"/>
<gene>
    <name evidence="3" type="ORF">HDA32_004302</name>
</gene>
<keyword evidence="2" id="KW-0812">Transmembrane</keyword>
<feature type="region of interest" description="Disordered" evidence="1">
    <location>
        <begin position="337"/>
        <end position="357"/>
    </location>
</feature>